<dbReference type="Gene3D" id="3.40.190.290">
    <property type="match status" value="1"/>
</dbReference>
<dbReference type="Pfam" id="PF00126">
    <property type="entry name" value="HTH_1"/>
    <property type="match status" value="1"/>
</dbReference>
<keyword evidence="3" id="KW-0238">DNA-binding</keyword>
<organism evidence="6 7">
    <name type="scientific">Pseudoduganella lurida</name>
    <dbReference type="NCBI Taxonomy" id="1036180"/>
    <lineage>
        <taxon>Bacteria</taxon>
        <taxon>Pseudomonadati</taxon>
        <taxon>Pseudomonadota</taxon>
        <taxon>Betaproteobacteria</taxon>
        <taxon>Burkholderiales</taxon>
        <taxon>Oxalobacteraceae</taxon>
        <taxon>Telluria group</taxon>
        <taxon>Pseudoduganella</taxon>
    </lineage>
</organism>
<protein>
    <submittedName>
        <fullName evidence="6">Transcriptional regulator</fullName>
    </submittedName>
</protein>
<dbReference type="InterPro" id="IPR036388">
    <property type="entry name" value="WH-like_DNA-bd_sf"/>
</dbReference>
<evidence type="ECO:0000256" key="1">
    <source>
        <dbReference type="ARBA" id="ARBA00009437"/>
    </source>
</evidence>
<dbReference type="GO" id="GO:0043565">
    <property type="term" value="F:sequence-specific DNA binding"/>
    <property type="evidence" value="ECO:0007669"/>
    <property type="project" value="TreeGrafter"/>
</dbReference>
<name>A0A562R8N0_9BURK</name>
<keyword evidence="7" id="KW-1185">Reference proteome</keyword>
<dbReference type="PROSITE" id="PS50931">
    <property type="entry name" value="HTH_LYSR"/>
    <property type="match status" value="1"/>
</dbReference>
<dbReference type="GO" id="GO:0003700">
    <property type="term" value="F:DNA-binding transcription factor activity"/>
    <property type="evidence" value="ECO:0007669"/>
    <property type="project" value="InterPro"/>
</dbReference>
<dbReference type="FunFam" id="1.10.10.10:FF:000001">
    <property type="entry name" value="LysR family transcriptional regulator"/>
    <property type="match status" value="1"/>
</dbReference>
<dbReference type="SUPFAM" id="SSF53850">
    <property type="entry name" value="Periplasmic binding protein-like II"/>
    <property type="match status" value="1"/>
</dbReference>
<reference evidence="6 7" key="1">
    <citation type="journal article" date="2015" name="Stand. Genomic Sci.">
        <title>Genomic Encyclopedia of Bacterial and Archaeal Type Strains, Phase III: the genomes of soil and plant-associated and newly described type strains.</title>
        <authorList>
            <person name="Whitman W.B."/>
            <person name="Woyke T."/>
            <person name="Klenk H.P."/>
            <person name="Zhou Y."/>
            <person name="Lilburn T.G."/>
            <person name="Beck B.J."/>
            <person name="De Vos P."/>
            <person name="Vandamme P."/>
            <person name="Eisen J.A."/>
            <person name="Garrity G."/>
            <person name="Hugenholtz P."/>
            <person name="Kyrpides N.C."/>
        </authorList>
    </citation>
    <scope>NUCLEOTIDE SEQUENCE [LARGE SCALE GENOMIC DNA]</scope>
    <source>
        <strain evidence="6 7">CGMCC 1.10822</strain>
    </source>
</reference>
<dbReference type="InterPro" id="IPR058163">
    <property type="entry name" value="LysR-type_TF_proteobact-type"/>
</dbReference>
<dbReference type="Gene3D" id="1.10.10.10">
    <property type="entry name" value="Winged helix-like DNA-binding domain superfamily/Winged helix DNA-binding domain"/>
    <property type="match status" value="1"/>
</dbReference>
<dbReference type="Proteomes" id="UP000318431">
    <property type="component" value="Unassembled WGS sequence"/>
</dbReference>
<feature type="domain" description="HTH lysR-type" evidence="5">
    <location>
        <begin position="9"/>
        <end position="66"/>
    </location>
</feature>
<keyword evidence="2" id="KW-0805">Transcription regulation</keyword>
<comment type="caution">
    <text evidence="6">The sequence shown here is derived from an EMBL/GenBank/DDBJ whole genome shotgun (WGS) entry which is preliminary data.</text>
</comment>
<dbReference type="AlphaFoldDB" id="A0A562R8N0"/>
<dbReference type="PANTHER" id="PTHR30537">
    <property type="entry name" value="HTH-TYPE TRANSCRIPTIONAL REGULATOR"/>
    <property type="match status" value="1"/>
</dbReference>
<evidence type="ECO:0000313" key="6">
    <source>
        <dbReference type="EMBL" id="TWI65402.1"/>
    </source>
</evidence>
<dbReference type="SUPFAM" id="SSF46785">
    <property type="entry name" value="Winged helix' DNA-binding domain"/>
    <property type="match status" value="1"/>
</dbReference>
<evidence type="ECO:0000256" key="2">
    <source>
        <dbReference type="ARBA" id="ARBA00023015"/>
    </source>
</evidence>
<evidence type="ECO:0000256" key="4">
    <source>
        <dbReference type="ARBA" id="ARBA00023163"/>
    </source>
</evidence>
<dbReference type="GO" id="GO:0006351">
    <property type="term" value="P:DNA-templated transcription"/>
    <property type="evidence" value="ECO:0007669"/>
    <property type="project" value="TreeGrafter"/>
</dbReference>
<comment type="similarity">
    <text evidence="1">Belongs to the LysR transcriptional regulatory family.</text>
</comment>
<keyword evidence="4" id="KW-0804">Transcription</keyword>
<dbReference type="Pfam" id="PF03466">
    <property type="entry name" value="LysR_substrate"/>
    <property type="match status" value="1"/>
</dbReference>
<proteinExistence type="inferred from homology"/>
<sequence>MTEPLPILDELRAMVIFATVVRAGSFAAGARALGLTRAVVSHHIRGLEAKLGVPLAQRSTRSFSLTPAGEAFRVHCERMLDEAVDGMRSMELLRAEPSGEVRITCSHHFGSKRILPALLEFRRRYPAIRLHVAMNDANVDLVQQGIELAVRAGPLADSALVARRLVMEPTMLCASPAYLRRNRVPTSAAELEQHRWVVYPPGQRSINVRIGERDVPVAVRGDVVTDSAASRLAFVLAGEGIARLPAYDAAALLASGELVRVLPEAETASLQIYLVHAKRIGPSARLLRDFLLAGAGNEVAAA</sequence>
<gene>
    <name evidence="6" type="ORF">IP91_02810</name>
</gene>
<dbReference type="InterPro" id="IPR036390">
    <property type="entry name" value="WH_DNA-bd_sf"/>
</dbReference>
<accession>A0A562R8N0</accession>
<dbReference type="EMBL" id="VLLB01000004">
    <property type="protein sequence ID" value="TWI65402.1"/>
    <property type="molecule type" value="Genomic_DNA"/>
</dbReference>
<evidence type="ECO:0000313" key="7">
    <source>
        <dbReference type="Proteomes" id="UP000318431"/>
    </source>
</evidence>
<evidence type="ECO:0000256" key="3">
    <source>
        <dbReference type="ARBA" id="ARBA00023125"/>
    </source>
</evidence>
<dbReference type="PANTHER" id="PTHR30537:SF5">
    <property type="entry name" value="HTH-TYPE TRANSCRIPTIONAL ACTIVATOR TTDR-RELATED"/>
    <property type="match status" value="1"/>
</dbReference>
<dbReference type="RefSeq" id="WP_229474398.1">
    <property type="nucleotide sequence ID" value="NZ_VLLB01000004.1"/>
</dbReference>
<evidence type="ECO:0000259" key="5">
    <source>
        <dbReference type="PROSITE" id="PS50931"/>
    </source>
</evidence>
<dbReference type="InterPro" id="IPR000847">
    <property type="entry name" value="LysR_HTH_N"/>
</dbReference>
<dbReference type="InterPro" id="IPR005119">
    <property type="entry name" value="LysR_subst-bd"/>
</dbReference>
<dbReference type="CDD" id="cd08422">
    <property type="entry name" value="PBP2_CrgA_like"/>
    <property type="match status" value="1"/>
</dbReference>